<evidence type="ECO:0000256" key="1">
    <source>
        <dbReference type="ARBA" id="ARBA00001946"/>
    </source>
</evidence>
<keyword evidence="5" id="KW-0808">Transferase</keyword>
<dbReference type="Pfam" id="PF01040">
    <property type="entry name" value="UbiA"/>
    <property type="match status" value="1"/>
</dbReference>
<reference evidence="12" key="1">
    <citation type="journal article" date="2017" name="Genome Biol.">
        <title>Comparative genomics reveals high biological diversity and specific adaptations in the industrially and medically important fungal genus Aspergillus.</title>
        <authorList>
            <person name="de Vries R.P."/>
            <person name="Riley R."/>
            <person name="Wiebenga A."/>
            <person name="Aguilar-Osorio G."/>
            <person name="Amillis S."/>
            <person name="Uchima C.A."/>
            <person name="Anderluh G."/>
            <person name="Asadollahi M."/>
            <person name="Askin M."/>
            <person name="Barry K."/>
            <person name="Battaglia E."/>
            <person name="Bayram O."/>
            <person name="Benocci T."/>
            <person name="Braus-Stromeyer S.A."/>
            <person name="Caldana C."/>
            <person name="Canovas D."/>
            <person name="Cerqueira G.C."/>
            <person name="Chen F."/>
            <person name="Chen W."/>
            <person name="Choi C."/>
            <person name="Clum A."/>
            <person name="Dos Santos R.A."/>
            <person name="Damasio A.R."/>
            <person name="Diallinas G."/>
            <person name="Emri T."/>
            <person name="Fekete E."/>
            <person name="Flipphi M."/>
            <person name="Freyberg S."/>
            <person name="Gallo A."/>
            <person name="Gournas C."/>
            <person name="Habgood R."/>
            <person name="Hainaut M."/>
            <person name="Harispe M.L."/>
            <person name="Henrissat B."/>
            <person name="Hilden K.S."/>
            <person name="Hope R."/>
            <person name="Hossain A."/>
            <person name="Karabika E."/>
            <person name="Karaffa L."/>
            <person name="Karanyi Z."/>
            <person name="Krasevec N."/>
            <person name="Kuo A."/>
            <person name="Kusch H."/>
            <person name="LaButti K."/>
            <person name="Lagendijk E.L."/>
            <person name="Lapidus A."/>
            <person name="Levasseur A."/>
            <person name="Lindquist E."/>
            <person name="Lipzen A."/>
            <person name="Logrieco A.F."/>
            <person name="MacCabe A."/>
            <person name="Maekelae M.R."/>
            <person name="Malavazi I."/>
            <person name="Melin P."/>
            <person name="Meyer V."/>
            <person name="Mielnichuk N."/>
            <person name="Miskei M."/>
            <person name="Molnar A.P."/>
            <person name="Mule G."/>
            <person name="Ngan C.Y."/>
            <person name="Orejas M."/>
            <person name="Orosz E."/>
            <person name="Ouedraogo J.P."/>
            <person name="Overkamp K.M."/>
            <person name="Park H.-S."/>
            <person name="Perrone G."/>
            <person name="Piumi F."/>
            <person name="Punt P.J."/>
            <person name="Ram A.F."/>
            <person name="Ramon A."/>
            <person name="Rauscher S."/>
            <person name="Record E."/>
            <person name="Riano-Pachon D.M."/>
            <person name="Robert V."/>
            <person name="Roehrig J."/>
            <person name="Ruller R."/>
            <person name="Salamov A."/>
            <person name="Salih N.S."/>
            <person name="Samson R.A."/>
            <person name="Sandor E."/>
            <person name="Sanguinetti M."/>
            <person name="Schuetze T."/>
            <person name="Sepcic K."/>
            <person name="Shelest E."/>
            <person name="Sherlock G."/>
            <person name="Sophianopoulou V."/>
            <person name="Squina F.M."/>
            <person name="Sun H."/>
            <person name="Susca A."/>
            <person name="Todd R.B."/>
            <person name="Tsang A."/>
            <person name="Unkles S.E."/>
            <person name="van de Wiele N."/>
            <person name="van Rossen-Uffink D."/>
            <person name="Oliveira J.V."/>
            <person name="Vesth T.C."/>
            <person name="Visser J."/>
            <person name="Yu J.-H."/>
            <person name="Zhou M."/>
            <person name="Andersen M.R."/>
            <person name="Archer D.B."/>
            <person name="Baker S.E."/>
            <person name="Benoit I."/>
            <person name="Brakhage A.A."/>
            <person name="Braus G.H."/>
            <person name="Fischer R."/>
            <person name="Frisvad J.C."/>
            <person name="Goldman G.H."/>
            <person name="Houbraken J."/>
            <person name="Oakley B."/>
            <person name="Pocsi I."/>
            <person name="Scazzocchio C."/>
            <person name="Seiboth B."/>
            <person name="vanKuyk P.A."/>
            <person name="Wortman J."/>
            <person name="Dyer P.S."/>
            <person name="Grigoriev I.V."/>
        </authorList>
    </citation>
    <scope>NUCLEOTIDE SEQUENCE [LARGE SCALE GENOMIC DNA]</scope>
    <source>
        <strain evidence="12">ATCC 16872 / CBS 172.66 / WB 5094</strain>
    </source>
</reference>
<evidence type="ECO:0000313" key="11">
    <source>
        <dbReference type="EMBL" id="OJJ98280.1"/>
    </source>
</evidence>
<comment type="similarity">
    <text evidence="4">Belongs to the UbiA prenyltransferase family.</text>
</comment>
<dbReference type="PANTHER" id="PTHR11048">
    <property type="entry name" value="PRENYLTRANSFERASES"/>
    <property type="match status" value="1"/>
</dbReference>
<dbReference type="CDD" id="cd13959">
    <property type="entry name" value="PT_UbiA_COQ2"/>
    <property type="match status" value="1"/>
</dbReference>
<dbReference type="GO" id="GO:0006744">
    <property type="term" value="P:ubiquinone biosynthetic process"/>
    <property type="evidence" value="ECO:0007669"/>
    <property type="project" value="TreeGrafter"/>
</dbReference>
<comment type="pathway">
    <text evidence="3">Secondary metabolite biosynthesis; terpenoid biosynthesis.</text>
</comment>
<feature type="transmembrane region" description="Helical" evidence="10">
    <location>
        <begin position="82"/>
        <end position="103"/>
    </location>
</feature>
<dbReference type="Gene3D" id="1.10.357.140">
    <property type="entry name" value="UbiA prenyltransferase"/>
    <property type="match status" value="1"/>
</dbReference>
<keyword evidence="7 10" id="KW-1133">Transmembrane helix</keyword>
<proteinExistence type="inferred from homology"/>
<dbReference type="OrthoDB" id="18170at2759"/>
<organism evidence="11 12">
    <name type="scientific">Aspergillus aculeatus (strain ATCC 16872 / CBS 172.66 / WB 5094)</name>
    <dbReference type="NCBI Taxonomy" id="690307"/>
    <lineage>
        <taxon>Eukaryota</taxon>
        <taxon>Fungi</taxon>
        <taxon>Dikarya</taxon>
        <taxon>Ascomycota</taxon>
        <taxon>Pezizomycotina</taxon>
        <taxon>Eurotiomycetes</taxon>
        <taxon>Eurotiomycetidae</taxon>
        <taxon>Eurotiales</taxon>
        <taxon>Aspergillaceae</taxon>
        <taxon>Aspergillus</taxon>
        <taxon>Aspergillus subgen. Circumdati</taxon>
    </lineage>
</organism>
<dbReference type="EMBL" id="KV878980">
    <property type="protein sequence ID" value="OJJ98280.1"/>
    <property type="molecule type" value="Genomic_DNA"/>
</dbReference>
<protein>
    <submittedName>
        <fullName evidence="11">Uncharacterized protein</fullName>
    </submittedName>
</protein>
<keyword evidence="8 10" id="KW-0472">Membrane</keyword>
<feature type="transmembrane region" description="Helical" evidence="10">
    <location>
        <begin position="334"/>
        <end position="356"/>
    </location>
</feature>
<evidence type="ECO:0000256" key="5">
    <source>
        <dbReference type="ARBA" id="ARBA00022679"/>
    </source>
</evidence>
<evidence type="ECO:0000256" key="6">
    <source>
        <dbReference type="ARBA" id="ARBA00022692"/>
    </source>
</evidence>
<feature type="compositionally biased region" description="Pro residues" evidence="9">
    <location>
        <begin position="13"/>
        <end position="24"/>
    </location>
</feature>
<dbReference type="GO" id="GO:0008412">
    <property type="term" value="F:4-hydroxybenzoate polyprenyltransferase activity"/>
    <property type="evidence" value="ECO:0007669"/>
    <property type="project" value="TreeGrafter"/>
</dbReference>
<dbReference type="InterPro" id="IPR000537">
    <property type="entry name" value="UbiA_prenyltransferase"/>
</dbReference>
<evidence type="ECO:0000256" key="9">
    <source>
        <dbReference type="SAM" id="MobiDB-lite"/>
    </source>
</evidence>
<dbReference type="InterPro" id="IPR039653">
    <property type="entry name" value="Prenyltransferase"/>
</dbReference>
<feature type="region of interest" description="Disordered" evidence="9">
    <location>
        <begin position="1"/>
        <end position="30"/>
    </location>
</feature>
<feature type="transmembrane region" description="Helical" evidence="10">
    <location>
        <begin position="303"/>
        <end position="327"/>
    </location>
</feature>
<keyword evidence="12" id="KW-1185">Reference proteome</keyword>
<comment type="subcellular location">
    <subcellularLocation>
        <location evidence="2">Membrane</location>
        <topology evidence="2">Multi-pass membrane protein</topology>
    </subcellularLocation>
</comment>
<feature type="transmembrane region" description="Helical" evidence="10">
    <location>
        <begin position="190"/>
        <end position="208"/>
    </location>
</feature>
<dbReference type="VEuPathDB" id="FungiDB:ASPACDRAFT_1881790"/>
<evidence type="ECO:0000256" key="10">
    <source>
        <dbReference type="SAM" id="Phobius"/>
    </source>
</evidence>
<feature type="transmembrane region" description="Helical" evidence="10">
    <location>
        <begin position="228"/>
        <end position="248"/>
    </location>
</feature>
<dbReference type="Gene3D" id="1.20.120.1780">
    <property type="entry name" value="UbiA prenyltransferase"/>
    <property type="match status" value="1"/>
</dbReference>
<dbReference type="Proteomes" id="UP000184546">
    <property type="component" value="Unassembled WGS sequence"/>
</dbReference>
<dbReference type="GO" id="GO:0005743">
    <property type="term" value="C:mitochondrial inner membrane"/>
    <property type="evidence" value="ECO:0007669"/>
    <property type="project" value="TreeGrafter"/>
</dbReference>
<comment type="cofactor">
    <cofactor evidence="1">
        <name>Mg(2+)</name>
        <dbReference type="ChEBI" id="CHEBI:18420"/>
    </cofactor>
</comment>
<evidence type="ECO:0000256" key="2">
    <source>
        <dbReference type="ARBA" id="ARBA00004141"/>
    </source>
</evidence>
<dbReference type="AlphaFoldDB" id="A0A1L9WQ71"/>
<evidence type="ECO:0000256" key="4">
    <source>
        <dbReference type="ARBA" id="ARBA00005985"/>
    </source>
</evidence>
<accession>A0A1L9WQ71</accession>
<evidence type="ECO:0000313" key="12">
    <source>
        <dbReference type="Proteomes" id="UP000184546"/>
    </source>
</evidence>
<dbReference type="FunFam" id="1.20.120.1780:FF:000001">
    <property type="entry name" value="4-hydroxybenzoate octaprenyltransferase"/>
    <property type="match status" value="1"/>
</dbReference>
<feature type="transmembrane region" description="Helical" evidence="10">
    <location>
        <begin position="123"/>
        <end position="144"/>
    </location>
</feature>
<evidence type="ECO:0000256" key="3">
    <source>
        <dbReference type="ARBA" id="ARBA00004721"/>
    </source>
</evidence>
<dbReference type="GeneID" id="30972068"/>
<dbReference type="OMA" id="FGTWIRP"/>
<name>A0A1L9WQ71_ASPA1</name>
<dbReference type="FunFam" id="1.10.357.140:FF:000008">
    <property type="entry name" value="4-hydroxybenzoate octaprenyltransferase"/>
    <property type="match status" value="1"/>
</dbReference>
<evidence type="ECO:0000256" key="8">
    <source>
        <dbReference type="ARBA" id="ARBA00023136"/>
    </source>
</evidence>
<evidence type="ECO:0000256" key="7">
    <source>
        <dbReference type="ARBA" id="ARBA00022989"/>
    </source>
</evidence>
<dbReference type="RefSeq" id="XP_020054620.1">
    <property type="nucleotide sequence ID" value="XM_020198254.1"/>
</dbReference>
<keyword evidence="6 10" id="KW-0812">Transmembrane</keyword>
<feature type="transmembrane region" description="Helical" evidence="10">
    <location>
        <begin position="52"/>
        <end position="70"/>
    </location>
</feature>
<gene>
    <name evidence="11" type="ORF">ASPACDRAFT_1881790</name>
</gene>
<dbReference type="InterPro" id="IPR044878">
    <property type="entry name" value="UbiA_sf"/>
</dbReference>
<feature type="transmembrane region" description="Helical" evidence="10">
    <location>
        <begin position="278"/>
        <end position="297"/>
    </location>
</feature>
<dbReference type="PANTHER" id="PTHR11048:SF39">
    <property type="entry name" value="POLYPRENYL TRANSFERASE AUSN"/>
    <property type="match status" value="1"/>
</dbReference>
<dbReference type="STRING" id="690307.A0A1L9WQ71"/>
<feature type="transmembrane region" description="Helical" evidence="10">
    <location>
        <begin position="164"/>
        <end position="181"/>
    </location>
</feature>
<sequence length="362" mass="39135">MPVSTKASNGSGPPTPRPKGPPAPRIQDQPLSLTNPASWIPYLQLMRLDRPAGFIGFYMPSILGLVYAASLAGPETVPMRQLLTQGIFWLVANILIRGAACTWNDNLDQEYDRQVDRCRGRPIARGAVSTQQAHVFLALQLALLGRLFHPLLSFSSKQTPSANAAYAAAAMGALYALYPFCKRFTHYPQAILGVPLALAIVLSAYSVVGDSPQGEDARSKRGDPFRDRPTTAATLALALAEILWTMIYDTIYAHQDLQDDLRAGVKSMAVRFRHSTKPLCAALGVGQVALLACAGVWTHMPPVYFVVGVAGSAVALVVMLVSVDLAVPASCARWFKLGFCFVGGCMNCGFFAAYLVRWFGWA</sequence>